<dbReference type="EMBL" id="WTYE01000001">
    <property type="protein sequence ID" value="MXP30359.1"/>
    <property type="molecule type" value="Genomic_DNA"/>
</dbReference>
<evidence type="ECO:0000256" key="6">
    <source>
        <dbReference type="SAM" id="SignalP"/>
    </source>
</evidence>
<feature type="signal peptide" evidence="6">
    <location>
        <begin position="1"/>
        <end position="21"/>
    </location>
</feature>
<dbReference type="OrthoDB" id="5462484at2"/>
<dbReference type="GO" id="GO:0009279">
    <property type="term" value="C:cell outer membrane"/>
    <property type="evidence" value="ECO:0007669"/>
    <property type="project" value="UniProtKB-SubCell"/>
</dbReference>
<keyword evidence="9" id="KW-1185">Reference proteome</keyword>
<dbReference type="Proteomes" id="UP000446786">
    <property type="component" value="Unassembled WGS sequence"/>
</dbReference>
<evidence type="ECO:0000313" key="9">
    <source>
        <dbReference type="Proteomes" id="UP000446786"/>
    </source>
</evidence>
<protein>
    <submittedName>
        <fullName evidence="8">MipA/OmpV family protein</fullName>
    </submittedName>
</protein>
<sequence length="291" mass="30209">MRKQWMLAAVACAIFAQPALAQESDDQQGPPAGPPIDMEDSVFNGDWVTIGIGAGLSPSYSGSDDYVVFPLPVVTGSFGGVDFSPRPAGLAVDFIPDERGKTGITLGIAARLRSDRVDQIEDPVVKALGELDRAVEVGPTVGVSFPGVLNPFDSVSFTVDTLWDVAGAHGGMTVNPSVTYFTPLSRGAAASFSLSTTYVDDDFADYYYTVSPAQSLSSGLPAFTADGGIQSAGANLFLAFDLDGNAMNGGVSLVAIGGYSRLFGDAKNTPFTSIRGSANQFLIGGGIAYTF</sequence>
<comment type="similarity">
    <text evidence="2">Belongs to the MipA/OmpV family.</text>
</comment>
<comment type="caution">
    <text evidence="8">The sequence shown here is derived from an EMBL/GenBank/DDBJ whole genome shotgun (WGS) entry which is preliminary data.</text>
</comment>
<evidence type="ECO:0000256" key="5">
    <source>
        <dbReference type="ARBA" id="ARBA00023237"/>
    </source>
</evidence>
<gene>
    <name evidence="7" type="ORF">GRI94_00820</name>
    <name evidence="8" type="ORF">GRI94_14910</name>
</gene>
<name>A0A845AUE0_9SPHN</name>
<evidence type="ECO:0000256" key="4">
    <source>
        <dbReference type="ARBA" id="ARBA00023136"/>
    </source>
</evidence>
<keyword evidence="4" id="KW-0472">Membrane</keyword>
<reference evidence="8 9" key="1">
    <citation type="submission" date="2019-12" db="EMBL/GenBank/DDBJ databases">
        <title>Genomic-based taxomic classification of the family Erythrobacteraceae.</title>
        <authorList>
            <person name="Xu L."/>
        </authorList>
    </citation>
    <scope>NUCLEOTIDE SEQUENCE [LARGE SCALE GENOMIC DNA]</scope>
    <source>
        <strain evidence="8 9">JCM 16677</strain>
    </source>
</reference>
<evidence type="ECO:0000313" key="7">
    <source>
        <dbReference type="EMBL" id="MXP30359.1"/>
    </source>
</evidence>
<dbReference type="Pfam" id="PF06629">
    <property type="entry name" value="MipA"/>
    <property type="match status" value="1"/>
</dbReference>
<evidence type="ECO:0000256" key="3">
    <source>
        <dbReference type="ARBA" id="ARBA00022729"/>
    </source>
</evidence>
<organism evidence="8 9">
    <name type="scientific">Parerythrobacter jejuensis</name>
    <dbReference type="NCBI Taxonomy" id="795812"/>
    <lineage>
        <taxon>Bacteria</taxon>
        <taxon>Pseudomonadati</taxon>
        <taxon>Pseudomonadota</taxon>
        <taxon>Alphaproteobacteria</taxon>
        <taxon>Sphingomonadales</taxon>
        <taxon>Erythrobacteraceae</taxon>
        <taxon>Parerythrobacter</taxon>
    </lineage>
</organism>
<keyword evidence="3 6" id="KW-0732">Signal</keyword>
<dbReference type="InterPro" id="IPR010583">
    <property type="entry name" value="MipA"/>
</dbReference>
<feature type="chain" id="PRO_5044663608" evidence="6">
    <location>
        <begin position="22"/>
        <end position="291"/>
    </location>
</feature>
<evidence type="ECO:0000256" key="2">
    <source>
        <dbReference type="ARBA" id="ARBA00005722"/>
    </source>
</evidence>
<accession>A0A845AUE0</accession>
<comment type="subcellular location">
    <subcellularLocation>
        <location evidence="1">Cell outer membrane</location>
    </subcellularLocation>
</comment>
<dbReference type="AlphaFoldDB" id="A0A845AUE0"/>
<dbReference type="EMBL" id="WTYE01000001">
    <property type="protein sequence ID" value="MXP33119.1"/>
    <property type="molecule type" value="Genomic_DNA"/>
</dbReference>
<keyword evidence="5" id="KW-0998">Cell outer membrane</keyword>
<dbReference type="PANTHER" id="PTHR38776">
    <property type="entry name" value="MLTA-INTERACTING PROTEIN-RELATED"/>
    <property type="match status" value="1"/>
</dbReference>
<proteinExistence type="inferred from homology"/>
<dbReference type="RefSeq" id="WP_160777916.1">
    <property type="nucleotide sequence ID" value="NZ_BAAAZF010000001.1"/>
</dbReference>
<dbReference type="PANTHER" id="PTHR38776:SF1">
    <property type="entry name" value="MLTA-INTERACTING PROTEIN-RELATED"/>
    <property type="match status" value="1"/>
</dbReference>
<evidence type="ECO:0000256" key="1">
    <source>
        <dbReference type="ARBA" id="ARBA00004442"/>
    </source>
</evidence>
<evidence type="ECO:0000313" key="8">
    <source>
        <dbReference type="EMBL" id="MXP33119.1"/>
    </source>
</evidence>